<dbReference type="InterPro" id="IPR005548">
    <property type="entry name" value="Cell_div_FtsQ/DivIB_C"/>
</dbReference>
<keyword evidence="2 9" id="KW-1003">Cell membrane</keyword>
<evidence type="ECO:0000313" key="12">
    <source>
        <dbReference type="EMBL" id="SCY00701.1"/>
    </source>
</evidence>
<evidence type="ECO:0000256" key="1">
    <source>
        <dbReference type="ARBA" id="ARBA00004370"/>
    </source>
</evidence>
<comment type="similarity">
    <text evidence="9">Belongs to the FtsQ/DivIB family. FtsQ subfamily.</text>
</comment>
<evidence type="ECO:0000256" key="9">
    <source>
        <dbReference type="HAMAP-Rule" id="MF_00911"/>
    </source>
</evidence>
<evidence type="ECO:0000256" key="8">
    <source>
        <dbReference type="ARBA" id="ARBA00023306"/>
    </source>
</evidence>
<keyword evidence="7 9" id="KW-0472">Membrane</keyword>
<reference evidence="13" key="1">
    <citation type="submission" date="2016-10" db="EMBL/GenBank/DDBJ databases">
        <authorList>
            <person name="Varghese N."/>
        </authorList>
    </citation>
    <scope>NUCLEOTIDE SEQUENCE [LARGE SCALE GENOMIC DNA]</scope>
    <source>
        <strain evidence="13">HL 19</strain>
    </source>
</reference>
<evidence type="ECO:0000256" key="6">
    <source>
        <dbReference type="ARBA" id="ARBA00022989"/>
    </source>
</evidence>
<comment type="subcellular location">
    <subcellularLocation>
        <location evidence="9">Cell inner membrane</location>
        <topology evidence="9">Single-pass type II membrane protein</topology>
    </subcellularLocation>
    <subcellularLocation>
        <location evidence="1">Membrane</location>
    </subcellularLocation>
    <text evidence="9">Localizes to the division septum.</text>
</comment>
<keyword evidence="13" id="KW-1185">Reference proteome</keyword>
<dbReference type="HAMAP" id="MF_00911">
    <property type="entry name" value="FtsQ_subfam"/>
    <property type="match status" value="1"/>
</dbReference>
<dbReference type="EMBL" id="FMUN01000002">
    <property type="protein sequence ID" value="SCY00701.1"/>
    <property type="molecule type" value="Genomic_DNA"/>
</dbReference>
<evidence type="ECO:0000256" key="4">
    <source>
        <dbReference type="ARBA" id="ARBA00022618"/>
    </source>
</evidence>
<evidence type="ECO:0000256" key="7">
    <source>
        <dbReference type="ARBA" id="ARBA00023136"/>
    </source>
</evidence>
<evidence type="ECO:0000256" key="3">
    <source>
        <dbReference type="ARBA" id="ARBA00022519"/>
    </source>
</evidence>
<feature type="transmembrane region" description="Helical" evidence="9">
    <location>
        <begin position="20"/>
        <end position="38"/>
    </location>
</feature>
<dbReference type="Gene3D" id="3.10.20.310">
    <property type="entry name" value="membrane protein fhac"/>
    <property type="match status" value="1"/>
</dbReference>
<keyword evidence="4 9" id="KW-0132">Cell division</keyword>
<dbReference type="GO" id="GO:0043093">
    <property type="term" value="P:FtsZ-dependent cytokinesis"/>
    <property type="evidence" value="ECO:0007669"/>
    <property type="project" value="UniProtKB-UniRule"/>
</dbReference>
<proteinExistence type="inferred from homology"/>
<dbReference type="Gene3D" id="3.40.50.11690">
    <property type="entry name" value="Cell division protein FtsQ/DivIB"/>
    <property type="match status" value="1"/>
</dbReference>
<dbReference type="OrthoDB" id="9790370at2"/>
<dbReference type="AlphaFoldDB" id="A0A1G5CEF5"/>
<keyword evidence="8 9" id="KW-0131">Cell cycle</keyword>
<keyword evidence="6 9" id="KW-1133">Transmembrane helix</keyword>
<gene>
    <name evidence="9" type="primary">ftsQ</name>
    <name evidence="12" type="ORF">SAMN05661077_1025</name>
</gene>
<dbReference type="PANTHER" id="PTHR35851:SF1">
    <property type="entry name" value="CELL DIVISION PROTEIN FTSQ"/>
    <property type="match status" value="1"/>
</dbReference>
<evidence type="ECO:0000256" key="10">
    <source>
        <dbReference type="SAM" id="MobiDB-lite"/>
    </source>
</evidence>
<accession>A0A1G5CEF5</accession>
<protein>
    <recommendedName>
        <fullName evidence="9">Cell division protein FtsQ</fullName>
    </recommendedName>
</protein>
<evidence type="ECO:0000256" key="2">
    <source>
        <dbReference type="ARBA" id="ARBA00022475"/>
    </source>
</evidence>
<comment type="function">
    <text evidence="9">Essential cell division protein. May link together the upstream cell division proteins, which are predominantly cytoplasmic, with the downstream cell division proteins, which are predominantly periplasmic. May control correct divisome assembly.</text>
</comment>
<dbReference type="InterPro" id="IPR026579">
    <property type="entry name" value="FtsQ"/>
</dbReference>
<comment type="subunit">
    <text evidence="9">Part of a complex composed of FtsB, FtsL and FtsQ.</text>
</comment>
<dbReference type="InterPro" id="IPR034746">
    <property type="entry name" value="POTRA"/>
</dbReference>
<name>A0A1G5CEF5_9GAMM</name>
<dbReference type="GO" id="GO:0032153">
    <property type="term" value="C:cell division site"/>
    <property type="evidence" value="ECO:0007669"/>
    <property type="project" value="UniProtKB-UniRule"/>
</dbReference>
<dbReference type="InterPro" id="IPR013685">
    <property type="entry name" value="POTRA_FtsQ_type"/>
</dbReference>
<feature type="region of interest" description="Disordered" evidence="10">
    <location>
        <begin position="243"/>
        <end position="263"/>
    </location>
</feature>
<dbReference type="Proteomes" id="UP000183104">
    <property type="component" value="Unassembled WGS sequence"/>
</dbReference>
<evidence type="ECO:0000259" key="11">
    <source>
        <dbReference type="PROSITE" id="PS51779"/>
    </source>
</evidence>
<dbReference type="GO" id="GO:0090529">
    <property type="term" value="P:cell septum assembly"/>
    <property type="evidence" value="ECO:0007669"/>
    <property type="project" value="InterPro"/>
</dbReference>
<dbReference type="InterPro" id="IPR045335">
    <property type="entry name" value="FtsQ_C_sf"/>
</dbReference>
<organism evidence="12 13">
    <name type="scientific">Thiohalorhabdus denitrificans</name>
    <dbReference type="NCBI Taxonomy" id="381306"/>
    <lineage>
        <taxon>Bacteria</taxon>
        <taxon>Pseudomonadati</taxon>
        <taxon>Pseudomonadota</taxon>
        <taxon>Gammaproteobacteria</taxon>
        <taxon>Thiohalorhabdales</taxon>
        <taxon>Thiohalorhabdaceae</taxon>
        <taxon>Thiohalorhabdus</taxon>
    </lineage>
</organism>
<dbReference type="PANTHER" id="PTHR35851">
    <property type="entry name" value="CELL DIVISION PROTEIN FTSQ"/>
    <property type="match status" value="1"/>
</dbReference>
<dbReference type="RefSeq" id="WP_054966486.1">
    <property type="nucleotide sequence ID" value="NZ_FMUN01000002.1"/>
</dbReference>
<evidence type="ECO:0000256" key="5">
    <source>
        <dbReference type="ARBA" id="ARBA00022692"/>
    </source>
</evidence>
<feature type="domain" description="POTRA" evidence="11">
    <location>
        <begin position="49"/>
        <end position="118"/>
    </location>
</feature>
<dbReference type="Pfam" id="PF03799">
    <property type="entry name" value="FtsQ_DivIB_C"/>
    <property type="match status" value="1"/>
</dbReference>
<sequence length="263" mass="30093">MPQRRREGGRRGLPIPRLRYLFLGAGALAAAVWVAGMLDDARAWLDRQSPVRKVAIGGDLRHTDPEALARWLGDRLQGGFFTVDLRRLKRQLEARPWVRSARIGRQWPDTLRVRVAEHSPRALWSDGGPWFLVSREGTVFKPRDLDDEAGLPRLAGPRDRLGALLERLATLRARLEDHRVSRLRVDARGAWSAEVDGRVLLRFGRRNWERRLNRFLRVEREWELLERTVSRIDLRYPDGLAVAPEAEAGQGDRAATKHPPNQG</sequence>
<keyword evidence="5 9" id="KW-0812">Transmembrane</keyword>
<keyword evidence="3 9" id="KW-0997">Cell inner membrane</keyword>
<evidence type="ECO:0000313" key="13">
    <source>
        <dbReference type="Proteomes" id="UP000183104"/>
    </source>
</evidence>
<dbReference type="Pfam" id="PF08478">
    <property type="entry name" value="POTRA_1"/>
    <property type="match status" value="1"/>
</dbReference>
<dbReference type="GO" id="GO:0005886">
    <property type="term" value="C:plasma membrane"/>
    <property type="evidence" value="ECO:0007669"/>
    <property type="project" value="UniProtKB-SubCell"/>
</dbReference>
<dbReference type="PROSITE" id="PS51779">
    <property type="entry name" value="POTRA"/>
    <property type="match status" value="1"/>
</dbReference>
<dbReference type="STRING" id="381306.AN478_10060"/>